<dbReference type="RefSeq" id="XP_024336823.1">
    <property type="nucleotide sequence ID" value="XM_024483048.1"/>
</dbReference>
<keyword evidence="3" id="KW-1185">Reference proteome</keyword>
<dbReference type="InterPro" id="IPR001214">
    <property type="entry name" value="SET_dom"/>
</dbReference>
<dbReference type="SUPFAM" id="SSF82199">
    <property type="entry name" value="SET domain"/>
    <property type="match status" value="1"/>
</dbReference>
<dbReference type="InterPro" id="IPR009207">
    <property type="entry name" value="SET7_MeTrfase"/>
</dbReference>
<dbReference type="Proteomes" id="UP000194127">
    <property type="component" value="Unassembled WGS sequence"/>
</dbReference>
<protein>
    <recommendedName>
        <fullName evidence="1">SET domain-containing protein</fullName>
    </recommendedName>
</protein>
<dbReference type="PIRSF" id="PIRSF022536">
    <property type="entry name" value="A612L_SET"/>
    <property type="match status" value="1"/>
</dbReference>
<name>A0A1X6MUM4_9APHY</name>
<dbReference type="EMBL" id="KZ110601">
    <property type="protein sequence ID" value="OSX60029.1"/>
    <property type="molecule type" value="Genomic_DNA"/>
</dbReference>
<feature type="non-terminal residue" evidence="2">
    <location>
        <position position="99"/>
    </location>
</feature>
<evidence type="ECO:0000313" key="2">
    <source>
        <dbReference type="EMBL" id="OSX60029.1"/>
    </source>
</evidence>
<dbReference type="GO" id="GO:0062122">
    <property type="term" value="F:histone H3K37 methyltransferase activity"/>
    <property type="evidence" value="ECO:0007669"/>
    <property type="project" value="InterPro"/>
</dbReference>
<dbReference type="GeneID" id="36327997"/>
<dbReference type="Pfam" id="PF00856">
    <property type="entry name" value="SET"/>
    <property type="match status" value="1"/>
</dbReference>
<dbReference type="STRING" id="670580.A0A1X6MUM4"/>
<accession>A0A1X6MUM4</accession>
<gene>
    <name evidence="2" type="ORF">POSPLADRAFT_1086915</name>
</gene>
<evidence type="ECO:0000313" key="3">
    <source>
        <dbReference type="Proteomes" id="UP000194127"/>
    </source>
</evidence>
<feature type="non-terminal residue" evidence="2">
    <location>
        <position position="1"/>
    </location>
</feature>
<evidence type="ECO:0000259" key="1">
    <source>
        <dbReference type="PROSITE" id="PS50280"/>
    </source>
</evidence>
<dbReference type="PROSITE" id="PS50280">
    <property type="entry name" value="SET"/>
    <property type="match status" value="1"/>
</dbReference>
<organism evidence="2 3">
    <name type="scientific">Postia placenta MAD-698-R-SB12</name>
    <dbReference type="NCBI Taxonomy" id="670580"/>
    <lineage>
        <taxon>Eukaryota</taxon>
        <taxon>Fungi</taxon>
        <taxon>Dikarya</taxon>
        <taxon>Basidiomycota</taxon>
        <taxon>Agaricomycotina</taxon>
        <taxon>Agaricomycetes</taxon>
        <taxon>Polyporales</taxon>
        <taxon>Adustoporiaceae</taxon>
        <taxon>Rhodonia</taxon>
    </lineage>
</organism>
<proteinExistence type="predicted"/>
<dbReference type="Gene3D" id="2.170.270.10">
    <property type="entry name" value="SET domain"/>
    <property type="match status" value="1"/>
</dbReference>
<dbReference type="OrthoDB" id="3180714at2759"/>
<sequence>VASRDIAAQTLVEISPVLLFTPTEYEEHGRHTLIHHYTFKWRDGRMALALGLGSLFNHSSSPNVSYIIDTETESIRYTTIRAVTEGEELCIFYGHKLWF</sequence>
<reference evidence="2 3" key="1">
    <citation type="submission" date="2017-04" db="EMBL/GenBank/DDBJ databases">
        <title>Genome Sequence of the Model Brown-Rot Fungus Postia placenta SB12.</title>
        <authorList>
            <consortium name="DOE Joint Genome Institute"/>
            <person name="Gaskell J."/>
            <person name="Kersten P."/>
            <person name="Larrondo L.F."/>
            <person name="Canessa P."/>
            <person name="Martinez D."/>
            <person name="Hibbett D."/>
            <person name="Schmoll M."/>
            <person name="Kubicek C.P."/>
            <person name="Martinez A.T."/>
            <person name="Yadav J."/>
            <person name="Master E."/>
            <person name="Magnuson J.K."/>
            <person name="James T."/>
            <person name="Yaver D."/>
            <person name="Berka R."/>
            <person name="Labutti K."/>
            <person name="Lipzen A."/>
            <person name="Aerts A."/>
            <person name="Barry K."/>
            <person name="Henrissat B."/>
            <person name="Blanchette R."/>
            <person name="Grigoriev I."/>
            <person name="Cullen D."/>
        </authorList>
    </citation>
    <scope>NUCLEOTIDE SEQUENCE [LARGE SCALE GENOMIC DNA]</scope>
    <source>
        <strain evidence="2 3">MAD-698-R-SB12</strain>
    </source>
</reference>
<dbReference type="CDD" id="cd10540">
    <property type="entry name" value="SET_SpSet7-like"/>
    <property type="match status" value="1"/>
</dbReference>
<dbReference type="AlphaFoldDB" id="A0A1X6MUM4"/>
<dbReference type="InterPro" id="IPR046341">
    <property type="entry name" value="SET_dom_sf"/>
</dbReference>
<feature type="domain" description="SET" evidence="1">
    <location>
        <begin position="1"/>
        <end position="94"/>
    </location>
</feature>